<dbReference type="NCBIfam" id="NF007153">
    <property type="entry name" value="PRK09588.1"/>
    <property type="match status" value="1"/>
</dbReference>
<feature type="binding site" evidence="11">
    <location>
        <position position="74"/>
    </location>
    <ligand>
        <name>Mn(2+)</name>
        <dbReference type="ChEBI" id="CHEBI:29035"/>
        <label>1</label>
    </ligand>
</feature>
<evidence type="ECO:0000256" key="2">
    <source>
        <dbReference type="ARBA" id="ARBA00022598"/>
    </source>
</evidence>
<dbReference type="PANTHER" id="PTHR11118:SF1">
    <property type="entry name" value="RNA-SPLICING LIGASE RTCB HOMOLOG"/>
    <property type="match status" value="1"/>
</dbReference>
<evidence type="ECO:0000256" key="5">
    <source>
        <dbReference type="ARBA" id="ARBA00022800"/>
    </source>
</evidence>
<accession>A0A7X2ITX7</accession>
<evidence type="ECO:0000256" key="10">
    <source>
        <dbReference type="PIRSR" id="PIRSR601233-2"/>
    </source>
</evidence>
<reference evidence="12 13" key="1">
    <citation type="submission" date="2019-11" db="EMBL/GenBank/DDBJ databases">
        <title>Novel species isolated from a subtropical stream in China.</title>
        <authorList>
            <person name="Lu H."/>
        </authorList>
    </citation>
    <scope>NUCLEOTIDE SEQUENCE [LARGE SCALE GENOMIC DNA]</scope>
    <source>
        <strain evidence="12 13">FT92W</strain>
    </source>
</reference>
<feature type="binding site" evidence="10">
    <location>
        <position position="391"/>
    </location>
    <ligand>
        <name>GMP</name>
        <dbReference type="ChEBI" id="CHEBI:58115"/>
    </ligand>
</feature>
<dbReference type="SUPFAM" id="SSF103365">
    <property type="entry name" value="Hypothetical protein PH1602"/>
    <property type="match status" value="1"/>
</dbReference>
<dbReference type="GO" id="GO:0170057">
    <property type="term" value="F:RNA ligase (GTP) activity"/>
    <property type="evidence" value="ECO:0007669"/>
    <property type="project" value="UniProtKB-EC"/>
</dbReference>
<dbReference type="GO" id="GO:0003972">
    <property type="term" value="F:RNA ligase (ATP) activity"/>
    <property type="evidence" value="ECO:0007669"/>
    <property type="project" value="TreeGrafter"/>
</dbReference>
<proteinExistence type="predicted"/>
<evidence type="ECO:0000256" key="11">
    <source>
        <dbReference type="PIRSR" id="PIRSR601233-3"/>
    </source>
</evidence>
<feature type="binding site" evidence="10">
    <location>
        <begin position="153"/>
        <end position="157"/>
    </location>
    <ligand>
        <name>GMP</name>
        <dbReference type="ChEBI" id="CHEBI:58115"/>
    </ligand>
</feature>
<keyword evidence="5" id="KW-0692">RNA repair</keyword>
<evidence type="ECO:0000256" key="4">
    <source>
        <dbReference type="ARBA" id="ARBA00022741"/>
    </source>
</evidence>
<dbReference type="InterPro" id="IPR036025">
    <property type="entry name" value="RtcB-like_sf"/>
</dbReference>
<dbReference type="EMBL" id="WKJJ01000026">
    <property type="protein sequence ID" value="MRV76046.1"/>
    <property type="molecule type" value="Genomic_DNA"/>
</dbReference>
<dbReference type="Proteomes" id="UP000446768">
    <property type="component" value="Unassembled WGS sequence"/>
</dbReference>
<dbReference type="InterPro" id="IPR001233">
    <property type="entry name" value="RtcB"/>
</dbReference>
<feature type="binding site" evidence="11">
    <location>
        <position position="154"/>
    </location>
    <ligand>
        <name>Mn(2+)</name>
        <dbReference type="ChEBI" id="CHEBI:29035"/>
        <label>1</label>
    </ligand>
</feature>
<dbReference type="PANTHER" id="PTHR11118">
    <property type="entry name" value="RNA-SPLICING LIGASE RTCB HOMOLOG"/>
    <property type="match status" value="1"/>
</dbReference>
<comment type="catalytic activity">
    <reaction evidence="8">
        <text>a 3'-end 3'-phospho-ribonucleotide-RNA + a 5'-end dephospho-ribonucleoside-RNA + GTP = a ribonucleotidyl-ribonucleotide-RNA + GMP + diphosphate</text>
        <dbReference type="Rhea" id="RHEA:68076"/>
        <dbReference type="Rhea" id="RHEA-COMP:10463"/>
        <dbReference type="Rhea" id="RHEA-COMP:13936"/>
        <dbReference type="Rhea" id="RHEA-COMP:17355"/>
        <dbReference type="ChEBI" id="CHEBI:33019"/>
        <dbReference type="ChEBI" id="CHEBI:37565"/>
        <dbReference type="ChEBI" id="CHEBI:58115"/>
        <dbReference type="ChEBI" id="CHEBI:83062"/>
        <dbReference type="ChEBI" id="CHEBI:138284"/>
        <dbReference type="ChEBI" id="CHEBI:173118"/>
        <dbReference type="EC" id="6.5.1.8"/>
    </reaction>
</comment>
<feature type="binding site" evidence="10">
    <location>
        <position position="294"/>
    </location>
    <ligand>
        <name>GMP</name>
        <dbReference type="ChEBI" id="CHEBI:58115"/>
    </ligand>
</feature>
<keyword evidence="7 11" id="KW-0464">Manganese</keyword>
<dbReference type="AlphaFoldDB" id="A0A7X2ITX7"/>
<evidence type="ECO:0000313" key="12">
    <source>
        <dbReference type="EMBL" id="MRV76046.1"/>
    </source>
</evidence>
<dbReference type="NCBIfam" id="TIGR03073">
    <property type="entry name" value="release_rtcB"/>
    <property type="match status" value="1"/>
</dbReference>
<dbReference type="Gene3D" id="3.90.1860.10">
    <property type="entry name" value="tRNA-splicing ligase RtcB"/>
    <property type="match status" value="1"/>
</dbReference>
<keyword evidence="2 12" id="KW-0436">Ligase</keyword>
<evidence type="ECO:0000256" key="7">
    <source>
        <dbReference type="ARBA" id="ARBA00023211"/>
    </source>
</evidence>
<keyword evidence="3 11" id="KW-0479">Metal-binding</keyword>
<evidence type="ECO:0000256" key="6">
    <source>
        <dbReference type="ARBA" id="ARBA00023134"/>
    </source>
</evidence>
<dbReference type="GO" id="GO:0006396">
    <property type="term" value="P:RNA processing"/>
    <property type="evidence" value="ECO:0007669"/>
    <property type="project" value="InterPro"/>
</dbReference>
<keyword evidence="6 10" id="KW-0342">GTP-binding</keyword>
<feature type="binding site" evidence="11">
    <location>
        <position position="256"/>
    </location>
    <ligand>
        <name>Mn(2+)</name>
        <dbReference type="ChEBI" id="CHEBI:29035"/>
        <label>2</label>
    </ligand>
</feature>
<evidence type="ECO:0000256" key="3">
    <source>
        <dbReference type="ARBA" id="ARBA00022723"/>
    </source>
</evidence>
<evidence type="ECO:0000313" key="13">
    <source>
        <dbReference type="Proteomes" id="UP000446768"/>
    </source>
</evidence>
<comment type="cofactor">
    <cofactor evidence="11">
        <name>Mn(2+)</name>
        <dbReference type="ChEBI" id="CHEBI:29035"/>
    </cofactor>
    <text evidence="11">Binds 2 manganese ions per subunit.</text>
</comment>
<keyword evidence="4 10" id="KW-0547">Nucleotide-binding</keyword>
<feature type="binding site" evidence="11">
    <location>
        <position position="185"/>
    </location>
    <ligand>
        <name>Mn(2+)</name>
        <dbReference type="ChEBI" id="CHEBI:29035"/>
        <label>2</label>
    </ligand>
</feature>
<feature type="binding site" evidence="10">
    <location>
        <begin position="313"/>
        <end position="316"/>
    </location>
    <ligand>
        <name>GMP</name>
        <dbReference type="ChEBI" id="CHEBI:58115"/>
    </ligand>
</feature>
<dbReference type="GO" id="GO:0005525">
    <property type="term" value="F:GTP binding"/>
    <property type="evidence" value="ECO:0007669"/>
    <property type="project" value="UniProtKB-KW"/>
</dbReference>
<feature type="binding site" evidence="10">
    <location>
        <begin position="256"/>
        <end position="257"/>
    </location>
    <ligand>
        <name>GMP</name>
        <dbReference type="ChEBI" id="CHEBI:58115"/>
    </ligand>
</feature>
<keyword evidence="13" id="KW-1185">Reference proteome</keyword>
<protein>
    <recommendedName>
        <fullName evidence="1">3'-phosphate/5'-hydroxy nucleic acid ligase</fullName>
        <ecNumber evidence="1">6.5.1.8</ecNumber>
    </recommendedName>
</protein>
<gene>
    <name evidence="12" type="ORF">GJ700_30460</name>
</gene>
<name>A0A7X2ITX7_9BURK</name>
<dbReference type="InterPro" id="IPR017510">
    <property type="entry name" value="RtcB2"/>
</dbReference>
<evidence type="ECO:0000256" key="1">
    <source>
        <dbReference type="ARBA" id="ARBA00012726"/>
    </source>
</evidence>
<organism evidence="12 13">
    <name type="scientific">Pseudoduganella rivuli</name>
    <dbReference type="NCBI Taxonomy" id="2666085"/>
    <lineage>
        <taxon>Bacteria</taxon>
        <taxon>Pseudomonadati</taxon>
        <taxon>Pseudomonadota</taxon>
        <taxon>Betaproteobacteria</taxon>
        <taxon>Burkholderiales</taxon>
        <taxon>Oxalobacteraceae</taxon>
        <taxon>Telluria group</taxon>
        <taxon>Pseudoduganella</taxon>
    </lineage>
</organism>
<dbReference type="RefSeq" id="WP_154381171.1">
    <property type="nucleotide sequence ID" value="NZ_WKJJ01000026.1"/>
</dbReference>
<dbReference type="Pfam" id="PF01139">
    <property type="entry name" value="RtcB"/>
    <property type="match status" value="2"/>
</dbReference>
<dbReference type="GO" id="GO:0042245">
    <property type="term" value="P:RNA repair"/>
    <property type="evidence" value="ECO:0007669"/>
    <property type="project" value="UniProtKB-KW"/>
</dbReference>
<dbReference type="EC" id="6.5.1.8" evidence="1"/>
<feature type="active site" description="GMP-histidine intermediate" evidence="9">
    <location>
        <position position="313"/>
    </location>
</feature>
<comment type="caution">
    <text evidence="12">The sequence shown here is derived from an EMBL/GenBank/DDBJ whole genome shotgun (WGS) entry which is preliminary data.</text>
</comment>
<dbReference type="GO" id="GO:0046872">
    <property type="term" value="F:metal ion binding"/>
    <property type="evidence" value="ECO:0007669"/>
    <property type="project" value="UniProtKB-KW"/>
</dbReference>
<evidence type="ECO:0000256" key="8">
    <source>
        <dbReference type="ARBA" id="ARBA00047746"/>
    </source>
</evidence>
<evidence type="ECO:0000256" key="9">
    <source>
        <dbReference type="PIRSR" id="PIRSR601233-1"/>
    </source>
</evidence>
<sequence length="397" mass="41894">MGNYIRTVSDRATVVASDHLWLEDSAIQQLKTTSLLPGMRRVAGLPDLHPGRGYPVGAAFFSAGRLYPALCGGDIGCGVALWHTGIAAGKASLDKLDKQLGNLDDPPDDTELARLCTLDAALEPDLAALSQQLAAADLPPSGMASLGTIGLGNHFVELQAVDHVADGDAAAALGLRPKSLHLAVHSGSRGLGQIVLRRHVEQHNHAGLADGSPEALAYLAQHAAALTYAHVNRRLIALRVLARLRAQGAPLLDADHNYLAPAVIDGEAGWLHRKGANPSGQGAVLLPGSRDAWSYVVQPLPGEGDPGLQSLAHGAGRKWMRTDCKDRLVRKATPAQLARTSFGGRVICADKALIYEEAPQAYKDVDTVLDSLEGAGLARAIARLRPVLTYKTRGECC</sequence>